<accession>A0ABV2DQF5</accession>
<reference evidence="2 3" key="1">
    <citation type="submission" date="2024-06" db="EMBL/GenBank/DDBJ databases">
        <authorList>
            <person name="Kim D.-U."/>
        </authorList>
    </citation>
    <scope>NUCLEOTIDE SEQUENCE [LARGE SCALE GENOMIC DNA]</scope>
    <source>
        <strain evidence="2 3">KACC15460</strain>
    </source>
</reference>
<dbReference type="PANTHER" id="PTHR13696">
    <property type="entry name" value="P-LOOP CONTAINING NUCLEOSIDE TRIPHOSPHATE HYDROLASE"/>
    <property type="match status" value="1"/>
</dbReference>
<organism evidence="2 3">
    <name type="scientific">Mesorhizobium shangrilense</name>
    <dbReference type="NCBI Taxonomy" id="460060"/>
    <lineage>
        <taxon>Bacteria</taxon>
        <taxon>Pseudomonadati</taxon>
        <taxon>Pseudomonadota</taxon>
        <taxon>Alphaproteobacteria</taxon>
        <taxon>Hyphomicrobiales</taxon>
        <taxon>Phyllobacteriaceae</taxon>
        <taxon>Mesorhizobium</taxon>
    </lineage>
</organism>
<keyword evidence="3" id="KW-1185">Reference proteome</keyword>
<dbReference type="Gene3D" id="3.40.50.300">
    <property type="entry name" value="P-loop containing nucleotide triphosphate hydrolases"/>
    <property type="match status" value="1"/>
</dbReference>
<dbReference type="RefSeq" id="WP_354464492.1">
    <property type="nucleotide sequence ID" value="NZ_JBEWSZ010000008.1"/>
</dbReference>
<dbReference type="CDD" id="cd02042">
    <property type="entry name" value="ParAB_family"/>
    <property type="match status" value="1"/>
</dbReference>
<proteinExistence type="predicted"/>
<dbReference type="InterPro" id="IPR002586">
    <property type="entry name" value="CobQ/CobB/MinD/ParA_Nub-bd_dom"/>
</dbReference>
<evidence type="ECO:0000313" key="2">
    <source>
        <dbReference type="EMBL" id="MET2832269.1"/>
    </source>
</evidence>
<dbReference type="Proteomes" id="UP001548832">
    <property type="component" value="Unassembled WGS sequence"/>
</dbReference>
<gene>
    <name evidence="2" type="ORF">ABVQ20_35540</name>
</gene>
<sequence length="255" mass="28134">MRPLSLAISTFKGGAGKTTLCVNLAAEFAQQGHRTQLVDCDDQQTATRWYEVSKKRNMLPDDGRISHLQISSEDDFHGKLKSAPTVDIRVFDVGGYVHGRAVDVYEECDAVIIPIILEPTSATQAINVANILEEISKKRGGRRIPYAAMWNNVDMIALKSNRSLGEVIKILNYGKIPIVNSMIKKSNHYSDVVAGYGSLYTKLETIRNNPKLTPSARIRASESVLDSIDSIKMVNNEFINLLASEQPGQKKASNA</sequence>
<protein>
    <submittedName>
        <fullName evidence="2">ParA family protein</fullName>
    </submittedName>
</protein>
<feature type="domain" description="CobQ/CobB/MinD/ParA nucleotide binding" evidence="1">
    <location>
        <begin position="7"/>
        <end position="195"/>
    </location>
</feature>
<dbReference type="InterPro" id="IPR027417">
    <property type="entry name" value="P-loop_NTPase"/>
</dbReference>
<dbReference type="InterPro" id="IPR050678">
    <property type="entry name" value="DNA_Partitioning_ATPase"/>
</dbReference>
<comment type="caution">
    <text evidence="2">The sequence shown here is derived from an EMBL/GenBank/DDBJ whole genome shotgun (WGS) entry which is preliminary data.</text>
</comment>
<dbReference type="SUPFAM" id="SSF52540">
    <property type="entry name" value="P-loop containing nucleoside triphosphate hydrolases"/>
    <property type="match status" value="1"/>
</dbReference>
<evidence type="ECO:0000313" key="3">
    <source>
        <dbReference type="Proteomes" id="UP001548832"/>
    </source>
</evidence>
<dbReference type="PANTHER" id="PTHR13696:SF99">
    <property type="entry name" value="COBYRINIC ACID AC-DIAMIDE SYNTHASE"/>
    <property type="match status" value="1"/>
</dbReference>
<dbReference type="EMBL" id="JBEWSZ010000008">
    <property type="protein sequence ID" value="MET2832269.1"/>
    <property type="molecule type" value="Genomic_DNA"/>
</dbReference>
<dbReference type="Pfam" id="PF01656">
    <property type="entry name" value="CbiA"/>
    <property type="match status" value="1"/>
</dbReference>
<name>A0ABV2DQF5_9HYPH</name>
<evidence type="ECO:0000259" key="1">
    <source>
        <dbReference type="Pfam" id="PF01656"/>
    </source>
</evidence>